<keyword evidence="3" id="KW-1185">Reference proteome</keyword>
<dbReference type="RefSeq" id="WP_386414881.1">
    <property type="nucleotide sequence ID" value="NZ_JBHSZO010000019.1"/>
</dbReference>
<dbReference type="Pfam" id="PF01636">
    <property type="entry name" value="APH"/>
    <property type="match status" value="1"/>
</dbReference>
<name>A0ABW2GJH3_9ACTN</name>
<evidence type="ECO:0000259" key="1">
    <source>
        <dbReference type="Pfam" id="PF01636"/>
    </source>
</evidence>
<dbReference type="InterPro" id="IPR011009">
    <property type="entry name" value="Kinase-like_dom_sf"/>
</dbReference>
<organism evidence="2 3">
    <name type="scientific">Streptomyces polyrhachis</name>
    <dbReference type="NCBI Taxonomy" id="1282885"/>
    <lineage>
        <taxon>Bacteria</taxon>
        <taxon>Bacillati</taxon>
        <taxon>Actinomycetota</taxon>
        <taxon>Actinomycetes</taxon>
        <taxon>Kitasatosporales</taxon>
        <taxon>Streptomycetaceae</taxon>
        <taxon>Streptomyces</taxon>
    </lineage>
</organism>
<dbReference type="Proteomes" id="UP001596413">
    <property type="component" value="Unassembled WGS sequence"/>
</dbReference>
<comment type="caution">
    <text evidence="2">The sequence shown here is derived from an EMBL/GenBank/DDBJ whole genome shotgun (WGS) entry which is preliminary data.</text>
</comment>
<sequence length="265" mass="27855">MERIAWHELPPAARVAVQEHVGSVLTATGIADGLTCQLAARLDAPGGPVFVKGVRVDDAHGSHAQRYEAAVAPLVVAVGARLRAVVTAAGWELLVFDWIDGRHADLSPGSPDLTAVADVLAAAQAIRAPDGLPVPQLADRLAPYLGAGGRELLRGEALLHTDTNPHNLLVGSGRAWMIDWAMVAAGPAWVDVAYTAVRLMEDGCSVVAALDWAGQFPAWRVADPAAVEALVGATCRRWESLVGADLARSSNARFEALAHRRGMLA</sequence>
<gene>
    <name evidence="2" type="ORF">ACFQLX_14175</name>
</gene>
<dbReference type="InterPro" id="IPR002575">
    <property type="entry name" value="Aminoglycoside_PTrfase"/>
</dbReference>
<accession>A0ABW2GJH3</accession>
<dbReference type="Gene3D" id="3.90.1200.10">
    <property type="match status" value="1"/>
</dbReference>
<evidence type="ECO:0000313" key="2">
    <source>
        <dbReference type="EMBL" id="MFC7219306.1"/>
    </source>
</evidence>
<dbReference type="EMBL" id="JBHSZO010000019">
    <property type="protein sequence ID" value="MFC7219306.1"/>
    <property type="molecule type" value="Genomic_DNA"/>
</dbReference>
<proteinExistence type="predicted"/>
<reference evidence="3" key="1">
    <citation type="journal article" date="2019" name="Int. J. Syst. Evol. Microbiol.">
        <title>The Global Catalogue of Microorganisms (GCM) 10K type strain sequencing project: providing services to taxonomists for standard genome sequencing and annotation.</title>
        <authorList>
            <consortium name="The Broad Institute Genomics Platform"/>
            <consortium name="The Broad Institute Genome Sequencing Center for Infectious Disease"/>
            <person name="Wu L."/>
            <person name="Ma J."/>
        </authorList>
    </citation>
    <scope>NUCLEOTIDE SEQUENCE [LARGE SCALE GENOMIC DNA]</scope>
    <source>
        <strain evidence="3">CGMCC 1.13681</strain>
    </source>
</reference>
<protein>
    <submittedName>
        <fullName evidence="2">Phosphotransferase</fullName>
    </submittedName>
</protein>
<feature type="domain" description="Aminoglycoside phosphotransferase" evidence="1">
    <location>
        <begin position="154"/>
        <end position="223"/>
    </location>
</feature>
<evidence type="ECO:0000313" key="3">
    <source>
        <dbReference type="Proteomes" id="UP001596413"/>
    </source>
</evidence>
<dbReference type="SUPFAM" id="SSF56112">
    <property type="entry name" value="Protein kinase-like (PK-like)"/>
    <property type="match status" value="1"/>
</dbReference>